<dbReference type="RefSeq" id="WP_128355355.1">
    <property type="nucleotide sequence ID" value="NZ_CP022987.1"/>
</dbReference>
<keyword evidence="2" id="KW-0227">DNA damage</keyword>
<accession>A0A410GDG3</accession>
<dbReference type="SUPFAM" id="SSF56672">
    <property type="entry name" value="DNA/RNA polymerases"/>
    <property type="match status" value="1"/>
</dbReference>
<organism evidence="4 5">
    <name type="scientific">Pollutimonas thiosulfatoxidans</name>
    <dbReference type="NCBI Taxonomy" id="2028345"/>
    <lineage>
        <taxon>Bacteria</taxon>
        <taxon>Pseudomonadati</taxon>
        <taxon>Pseudomonadota</taxon>
        <taxon>Betaproteobacteria</taxon>
        <taxon>Burkholderiales</taxon>
        <taxon>Alcaligenaceae</taxon>
        <taxon>Pollutimonas</taxon>
    </lineage>
</organism>
<dbReference type="CDD" id="cd03468">
    <property type="entry name" value="PolY_like"/>
    <property type="match status" value="1"/>
</dbReference>
<protein>
    <submittedName>
        <fullName evidence="4">DNA polymerase</fullName>
    </submittedName>
</protein>
<gene>
    <name evidence="4" type="ORF">CKA81_11235</name>
</gene>
<evidence type="ECO:0000313" key="5">
    <source>
        <dbReference type="Proteomes" id="UP000283474"/>
    </source>
</evidence>
<dbReference type="InterPro" id="IPR043128">
    <property type="entry name" value="Rev_trsase/Diguanyl_cyclase"/>
</dbReference>
<evidence type="ECO:0000259" key="3">
    <source>
        <dbReference type="Pfam" id="PF00817"/>
    </source>
</evidence>
<dbReference type="InterPro" id="IPR043502">
    <property type="entry name" value="DNA/RNA_pol_sf"/>
</dbReference>
<proteinExistence type="inferred from homology"/>
<dbReference type="KEGG" id="pus:CKA81_11235"/>
<dbReference type="PANTHER" id="PTHR35369">
    <property type="entry name" value="BLR3025 PROTEIN-RELATED"/>
    <property type="match status" value="1"/>
</dbReference>
<evidence type="ECO:0000256" key="1">
    <source>
        <dbReference type="ARBA" id="ARBA00010945"/>
    </source>
</evidence>
<reference evidence="4 5" key="1">
    <citation type="submission" date="2017-08" db="EMBL/GenBank/DDBJ databases">
        <authorList>
            <person name="Park S.-J."/>
            <person name="Kim H."/>
        </authorList>
    </citation>
    <scope>NUCLEOTIDE SEQUENCE [LARGE SCALE GENOMIC DNA]</scope>
    <source>
        <strain evidence="5">ye3</strain>
    </source>
</reference>
<evidence type="ECO:0000256" key="2">
    <source>
        <dbReference type="ARBA" id="ARBA00022763"/>
    </source>
</evidence>
<dbReference type="InterPro" id="IPR050356">
    <property type="entry name" value="SulA_CellDiv_inhibitor"/>
</dbReference>
<dbReference type="GO" id="GO:0006281">
    <property type="term" value="P:DNA repair"/>
    <property type="evidence" value="ECO:0007669"/>
    <property type="project" value="InterPro"/>
</dbReference>
<feature type="domain" description="UmuC" evidence="3">
    <location>
        <begin position="19"/>
        <end position="144"/>
    </location>
</feature>
<dbReference type="Gene3D" id="3.30.70.270">
    <property type="match status" value="1"/>
</dbReference>
<comment type="similarity">
    <text evidence="1">Belongs to the DNA polymerase type-Y family.</text>
</comment>
<sequence>MRLWIGVHLLHPGLDALCPNWRTEAAVILEHDKVRACSPLAMQFGVRPGMRSRGVHALCPQATLAHYDAHVEARSINEVALALLQYTPQVAQGENNTLLLEVFASLSLFGGVRKLLQRVQASLCALGPTARISLAPTAAGAWLLATCTVARHRRSLRLPTLARRLDRLPCAALPAARPYLDWLEGIGGTTLAALRALPRAGLQRRTHKTVLQALDAAYGQAPELLEWIQAPPEFSGRIELMERVEHAQAVQFVAHRLIEQLCGWLAAHQRAVTRVILLLEHERGRHARAPTPLELALGAPTWESGHLLRLLQERLHNLQLAAPIVAVALQATDTETMSPVCTDLFPDPGGTPADRRRLLELLVARLGRENVLHPNPVADHRPEIANRWSAVDQVATRVPCKDDAERPFWLLDTPIALPLRQHRPFYGSPLRILRGPERIEDGWWNGLAVRDYFIAQASDGTRYWLYQERGAHSGWFLHGLFA</sequence>
<dbReference type="Proteomes" id="UP000283474">
    <property type="component" value="Chromosome"/>
</dbReference>
<dbReference type="Gene3D" id="3.40.1170.60">
    <property type="match status" value="1"/>
</dbReference>
<dbReference type="PANTHER" id="PTHR35369:SF2">
    <property type="entry name" value="BLR3025 PROTEIN"/>
    <property type="match status" value="1"/>
</dbReference>
<dbReference type="Pfam" id="PF00817">
    <property type="entry name" value="IMS"/>
    <property type="match status" value="1"/>
</dbReference>
<dbReference type="OrthoDB" id="625722at2"/>
<evidence type="ECO:0000313" key="4">
    <source>
        <dbReference type="EMBL" id="QAA94342.1"/>
    </source>
</evidence>
<dbReference type="InterPro" id="IPR001126">
    <property type="entry name" value="UmuC"/>
</dbReference>
<name>A0A410GDG3_9BURK</name>
<dbReference type="EMBL" id="CP022987">
    <property type="protein sequence ID" value="QAA94342.1"/>
    <property type="molecule type" value="Genomic_DNA"/>
</dbReference>
<dbReference type="AlphaFoldDB" id="A0A410GDG3"/>
<keyword evidence="5" id="KW-1185">Reference proteome</keyword>